<dbReference type="InterPro" id="IPR025151">
    <property type="entry name" value="ELYS_dom"/>
</dbReference>
<dbReference type="EMBL" id="CAJPVJ010001279">
    <property type="protein sequence ID" value="CAG2164445.1"/>
    <property type="molecule type" value="Genomic_DNA"/>
</dbReference>
<feature type="compositionally biased region" description="Low complexity" evidence="3">
    <location>
        <begin position="1283"/>
        <end position="1299"/>
    </location>
</feature>
<dbReference type="OrthoDB" id="6430758at2759"/>
<evidence type="ECO:0000313" key="7">
    <source>
        <dbReference type="Proteomes" id="UP000728032"/>
    </source>
</evidence>
<dbReference type="EMBL" id="OC916104">
    <property type="protein sequence ID" value="CAD7643173.1"/>
    <property type="molecule type" value="Genomic_DNA"/>
</dbReference>
<feature type="domain" description="ELYS-like" evidence="4">
    <location>
        <begin position="780"/>
        <end position="1013"/>
    </location>
</feature>
<dbReference type="Pfam" id="PF16687">
    <property type="entry name" value="ELYS-bb"/>
    <property type="match status" value="1"/>
</dbReference>
<sequence length="1557" mass="175252">MSGELSASRVSQVLPLVSWKWMSSEVTAGDNTLCPIRCTFSSDTVDQYLWLIKGSQLDIISVNADNVSNQRQLGSIDFSQVFEDTNIKILNVLQLMDSLDTSAKSKYIYTLAVSLRRSVGTCLICLIDVRLSLILKTIETPFKITSLEMISNNKANASDKSWPLIDELLQMNGILAIGTEGGLVFLLDLFLDYITPLSEALIPKKLSFIVCNSTHINLKSKRKTAALHDQLICLPLNSDSLLKSRFVYKADDGSVLSAFPKTLVSVTALQYVPQTAFLCVGFNFGGFQFFNMKTFKLECSCGLEYGLPPVVRFAFQDPENDPKNYSYIWVVRGQEIEDNSGHDLDSSPQNQTSISNAIMYSISFDNKEWILDYGILYTGFQGCSCRFEYILGPNPHFPDPNLAFSSRLIDCYTIPLGNHSSNKSSDDESVNLDLSLLFISWEAMSDLSETNSSTYFAIFDLNQWYRSQMPTDIKVSVERPFSPFLGVFSLSDIANSMSPDAIVSVQMNRQTITKFRSQAFQDDIHYYPSSLSFDVIIVSESQICSASYLGLPKRCLSQMVSHGSNLLIDPKEYVNTCVISGLVAHDLLQTTLSTQLLRQIVLTVALENDYLPFLIQVIKDWSSGELIHCGCDSKFILDWIWSRVSSIKNEIDSITYPLFNFSGQLLDNFNLSQLYAYESDLKSLNIMLRELQTTGAPTTNQGLQDLALRQEVTQLIAFYLRSLLWFYEINLLPEHSEEEAFGEREVAYPSTQFKAYYTRHRKDLHESNPTVIRPKELLLIDGIVDSFGPDLADLWTKGGGDGLYPPPNLHSLLAIFLLESASLAQKQALMLYSLLDLADFLSDRQSDIVEKIRLYPSVFGLKSGLIKAVQAFWGLDHKLFDFALQFLLDPVVKPLLLGNRDKEIQVFNDMQQRIVMSFLYQNEVKSALIYSQNCGQFALDTPLREQLHLNMLLVNQQISNAFQYQRLCRNETNATELLYHLFECCDKMGAIEEIFRIPLDQFEEEVFTNYLLTSDTPNAKQMLVLYLIVNNKVIDASNVLNEFREEMTNTPDIEMAEKTKQLILLINAYVSALPQSLTNLAKEIAAIEESKSRQTPKIIISDTVPIHVEPRPMAMEWVAPSKAIESIMEQIADIWNREKPKAQKVSTPLDPIKKSVSKVLISQNSPFLRTPTTDRKNVRKGIQSAKTVYPTPKHIDSDEKSVAKHKTKSIADGSSHTRSALRGAKPTKQLNSSQNELLTVLETPQIKRKSLANKSKPNLDVQIQNYFTPTSILKVKQMMRRSVSPSTITSPSISMKSTPNKTLESTSLQQKLRFSVPDSPNFTEDSVENPRLASIKDTFALKSLKSSSQPIEEMDESVPMDVTTQSNLIDFDHTLIESMTDIRSDEQEINVLRTGFVFSPPQTRSSAKKKNASKSVGIEESIEMMSEEMSRVNEFTFSQLEEQTKTSKQKKKTKSKQKAEAKSETIETPVPEEPQPMSQQSTADPIVRETPSRSPTPASYMDDSDSHKSDVSQVSSSKASTRSSRSSRTPTKKTVKKVTETPTHSMRLRGSTSKPKK</sequence>
<dbReference type="GO" id="GO:0005634">
    <property type="term" value="C:nucleus"/>
    <property type="evidence" value="ECO:0007669"/>
    <property type="project" value="UniProtKB-SubCell"/>
</dbReference>
<evidence type="ECO:0000313" key="6">
    <source>
        <dbReference type="EMBL" id="CAD7643173.1"/>
    </source>
</evidence>
<dbReference type="Pfam" id="PF13934">
    <property type="entry name" value="ELYS"/>
    <property type="match status" value="1"/>
</dbReference>
<evidence type="ECO:0000259" key="4">
    <source>
        <dbReference type="Pfam" id="PF13934"/>
    </source>
</evidence>
<evidence type="ECO:0000259" key="5">
    <source>
        <dbReference type="Pfam" id="PF16687"/>
    </source>
</evidence>
<feature type="compositionally biased region" description="Low complexity" evidence="3">
    <location>
        <begin position="1511"/>
        <end position="1529"/>
    </location>
</feature>
<comment type="subcellular location">
    <subcellularLocation>
        <location evidence="1">Nucleus</location>
    </subcellularLocation>
</comment>
<feature type="region of interest" description="Disordered" evidence="3">
    <location>
        <begin position="1190"/>
        <end position="1232"/>
    </location>
</feature>
<feature type="region of interest" description="Disordered" evidence="3">
    <location>
        <begin position="1440"/>
        <end position="1557"/>
    </location>
</feature>
<proteinExistence type="predicted"/>
<feature type="region of interest" description="Disordered" evidence="3">
    <location>
        <begin position="1398"/>
        <end position="1418"/>
    </location>
</feature>
<keyword evidence="7" id="KW-1185">Reference proteome</keyword>
<evidence type="ECO:0008006" key="8">
    <source>
        <dbReference type="Google" id="ProtNLM"/>
    </source>
</evidence>
<feature type="compositionally biased region" description="Basic residues" evidence="3">
    <location>
        <begin position="1447"/>
        <end position="1456"/>
    </location>
</feature>
<protein>
    <recommendedName>
        <fullName evidence="8">ELYS-like domain-containing protein</fullName>
    </recommendedName>
</protein>
<feature type="region of interest" description="Disordered" evidence="3">
    <location>
        <begin position="1283"/>
        <end position="1307"/>
    </location>
</feature>
<gene>
    <name evidence="6" type="ORF">ONB1V03_LOCUS3999</name>
</gene>
<name>A0A7R9LMC5_9ACAR</name>
<dbReference type="InterPro" id="IPR032040">
    <property type="entry name" value="ELYS-bb"/>
</dbReference>
<dbReference type="InterPro" id="IPR052620">
    <property type="entry name" value="ELYS/MEL-28_NucAsmblyFactor"/>
</dbReference>
<dbReference type="Proteomes" id="UP000728032">
    <property type="component" value="Unassembled WGS sequence"/>
</dbReference>
<evidence type="ECO:0000256" key="3">
    <source>
        <dbReference type="SAM" id="MobiDB-lite"/>
    </source>
</evidence>
<reference evidence="6" key="1">
    <citation type="submission" date="2020-11" db="EMBL/GenBank/DDBJ databases">
        <authorList>
            <person name="Tran Van P."/>
        </authorList>
    </citation>
    <scope>NUCLEOTIDE SEQUENCE</scope>
</reference>
<feature type="compositionally biased region" description="Basic and acidic residues" evidence="3">
    <location>
        <begin position="1193"/>
        <end position="1202"/>
    </location>
</feature>
<organism evidence="6">
    <name type="scientific">Oppiella nova</name>
    <dbReference type="NCBI Taxonomy" id="334625"/>
    <lineage>
        <taxon>Eukaryota</taxon>
        <taxon>Metazoa</taxon>
        <taxon>Ecdysozoa</taxon>
        <taxon>Arthropoda</taxon>
        <taxon>Chelicerata</taxon>
        <taxon>Arachnida</taxon>
        <taxon>Acari</taxon>
        <taxon>Acariformes</taxon>
        <taxon>Sarcoptiformes</taxon>
        <taxon>Oribatida</taxon>
        <taxon>Brachypylina</taxon>
        <taxon>Oppioidea</taxon>
        <taxon>Oppiidae</taxon>
        <taxon>Oppiella</taxon>
    </lineage>
</organism>
<dbReference type="PANTHER" id="PTHR21583">
    <property type="entry name" value="ELYS PROTEIN"/>
    <property type="match status" value="1"/>
</dbReference>
<keyword evidence="2" id="KW-0539">Nucleus</keyword>
<dbReference type="PANTHER" id="PTHR21583:SF8">
    <property type="entry name" value="PROTEIN ELYS"/>
    <property type="match status" value="1"/>
</dbReference>
<evidence type="ECO:0000256" key="1">
    <source>
        <dbReference type="ARBA" id="ARBA00004123"/>
    </source>
</evidence>
<feature type="domain" description="ELYS beta-propeller" evidence="5">
    <location>
        <begin position="110"/>
        <end position="543"/>
    </location>
</feature>
<evidence type="ECO:0000256" key="2">
    <source>
        <dbReference type="ARBA" id="ARBA00023242"/>
    </source>
</evidence>
<accession>A0A7R9LMC5</accession>